<dbReference type="NCBIfam" id="TIGR00173">
    <property type="entry name" value="menD"/>
    <property type="match status" value="1"/>
</dbReference>
<sequence length="590" mass="64309">MTTDDLTLYVGAFVDELVESGVVHAVISPGSRSTPLAMMMAEHPGIKVWMHVDERSAGFFALGLAKARQEPVVLLCTSGTAAANYLPAVVEAKLARVPLLVLTADRPHELRDVGAPQAIDQIKLFGSHVKWFTEMALPESSEAALRYVRTAAGRAAGAARTGPKGPVHLNFPFREPLLPRLDAPDLFQGGKRDRGAYVRLHTGRRNLDPVLLDSLAAELTAVQRGVIICGPQEDPRLAEAVVPLARALGFPILADPLSRLRYGSHDKELVLDGYDAFLRVPRVVEEMAPEAVVRFGAMPVSKALMLYLKDHSACRHIVVDADEGWREPTALASDMVYGDPAAFCEGILTRIGGGQARSSVWQQQWTRLNRITGEVLRSAAKREGALFEGRVFAELHDWLPEGVVLFAGNSMPIRDMDTFMTNREGALLPLANRGANGIDGVVSSAMGAAAAGNPVVLVIGDLSFFHDMNGLLAAKWYGLNITIVLVNNDGGGIFSFLPQAQEKTHFEQLFGTPIGLDYAQAVRMYGGIHQRVTEWNGFREAVLKGISGSGWTVVEVPTDREENVRMHREIWQEAAARVESALQEEWDTCD</sequence>
<dbReference type="PANTHER" id="PTHR42916:SF1">
    <property type="entry name" value="PROTEIN PHYLLO, CHLOROPLASTIC"/>
    <property type="match status" value="1"/>
</dbReference>
<gene>
    <name evidence="7 11" type="primary">menD</name>
    <name evidence="11" type="ORF">GCM10011571_29740</name>
</gene>
<dbReference type="GO" id="GO:0030145">
    <property type="term" value="F:manganese ion binding"/>
    <property type="evidence" value="ECO:0007669"/>
    <property type="project" value="UniProtKB-UniRule"/>
</dbReference>
<dbReference type="EMBL" id="BMHQ01000012">
    <property type="protein sequence ID" value="GGE25654.1"/>
    <property type="molecule type" value="Genomic_DNA"/>
</dbReference>
<dbReference type="EC" id="2.2.1.9" evidence="7"/>
<keyword evidence="1 7" id="KW-0474">Menaquinone biosynthesis</keyword>
<evidence type="ECO:0000256" key="6">
    <source>
        <dbReference type="ARBA" id="ARBA00023211"/>
    </source>
</evidence>
<dbReference type="Pfam" id="PF16582">
    <property type="entry name" value="TPP_enzyme_M_2"/>
    <property type="match status" value="1"/>
</dbReference>
<evidence type="ECO:0000259" key="8">
    <source>
        <dbReference type="Pfam" id="PF02775"/>
    </source>
</evidence>
<dbReference type="PIRSF" id="PIRSF004983">
    <property type="entry name" value="MenD"/>
    <property type="match status" value="1"/>
</dbReference>
<dbReference type="InterPro" id="IPR029061">
    <property type="entry name" value="THDP-binding"/>
</dbReference>
<dbReference type="Proteomes" id="UP000625210">
    <property type="component" value="Unassembled WGS sequence"/>
</dbReference>
<dbReference type="UniPathway" id="UPA00079"/>
<organism evidence="11 12">
    <name type="scientific">Marinithermofilum abyssi</name>
    <dbReference type="NCBI Taxonomy" id="1571185"/>
    <lineage>
        <taxon>Bacteria</taxon>
        <taxon>Bacillati</taxon>
        <taxon>Bacillota</taxon>
        <taxon>Bacilli</taxon>
        <taxon>Bacillales</taxon>
        <taxon>Thermoactinomycetaceae</taxon>
        <taxon>Marinithermofilum</taxon>
    </lineage>
</organism>
<keyword evidence="2 7" id="KW-0808">Transferase</keyword>
<evidence type="ECO:0000256" key="1">
    <source>
        <dbReference type="ARBA" id="ARBA00022428"/>
    </source>
</evidence>
<evidence type="ECO:0000313" key="11">
    <source>
        <dbReference type="EMBL" id="GGE25654.1"/>
    </source>
</evidence>
<dbReference type="GO" id="GO:0030976">
    <property type="term" value="F:thiamine pyrophosphate binding"/>
    <property type="evidence" value="ECO:0007669"/>
    <property type="project" value="UniProtKB-UniRule"/>
</dbReference>
<evidence type="ECO:0000256" key="5">
    <source>
        <dbReference type="ARBA" id="ARBA00023052"/>
    </source>
</evidence>
<comment type="pathway">
    <text evidence="7">Quinol/quinone metabolism; menaquinone biosynthesis.</text>
</comment>
<evidence type="ECO:0000259" key="9">
    <source>
        <dbReference type="Pfam" id="PF02776"/>
    </source>
</evidence>
<dbReference type="GO" id="GO:0070204">
    <property type="term" value="F:2-succinyl-5-enolpyruvyl-6-hydroxy-3-cyclohexene-1-carboxylic-acid synthase activity"/>
    <property type="evidence" value="ECO:0007669"/>
    <property type="project" value="UniProtKB-UniRule"/>
</dbReference>
<comment type="pathway">
    <text evidence="7">Quinol/quinone metabolism; 1,4-dihydroxy-2-naphthoate biosynthesis; 1,4-dihydroxy-2-naphthoate from chorismate: step 2/7.</text>
</comment>
<comment type="cofactor">
    <cofactor evidence="7">
        <name>thiamine diphosphate</name>
        <dbReference type="ChEBI" id="CHEBI:58937"/>
    </cofactor>
    <text evidence="7">Binds 1 thiamine pyrophosphate per subunit.</text>
</comment>
<dbReference type="InterPro" id="IPR012001">
    <property type="entry name" value="Thiamin_PyroP_enz_TPP-bd_dom"/>
</dbReference>
<proteinExistence type="inferred from homology"/>
<dbReference type="GO" id="GO:0000287">
    <property type="term" value="F:magnesium ion binding"/>
    <property type="evidence" value="ECO:0007669"/>
    <property type="project" value="UniProtKB-UniRule"/>
</dbReference>
<keyword evidence="5 7" id="KW-0786">Thiamine pyrophosphate</keyword>
<evidence type="ECO:0000313" key="12">
    <source>
        <dbReference type="Proteomes" id="UP000625210"/>
    </source>
</evidence>
<protein>
    <recommendedName>
        <fullName evidence="7">2-succinyl-5-enolpyruvyl-6-hydroxy-3-cyclohexene-1-carboxylate synthase</fullName>
        <shortName evidence="7">SEPHCHC synthase</shortName>
        <ecNumber evidence="7">2.2.1.9</ecNumber>
    </recommendedName>
    <alternativeName>
        <fullName evidence="7">Menaquinone biosynthesis protein MenD</fullName>
    </alternativeName>
</protein>
<dbReference type="CDD" id="cd02009">
    <property type="entry name" value="TPP_SHCHC_synthase"/>
    <property type="match status" value="1"/>
</dbReference>
<feature type="domain" description="Menaquinone biosynthesis protein MenD middle" evidence="10">
    <location>
        <begin position="222"/>
        <end position="406"/>
    </location>
</feature>
<dbReference type="Pfam" id="PF02776">
    <property type="entry name" value="TPP_enzyme_N"/>
    <property type="match status" value="1"/>
</dbReference>
<dbReference type="GO" id="GO:0009234">
    <property type="term" value="P:menaquinone biosynthetic process"/>
    <property type="evidence" value="ECO:0007669"/>
    <property type="project" value="UniProtKB-UniRule"/>
</dbReference>
<dbReference type="Gene3D" id="3.40.50.1220">
    <property type="entry name" value="TPP-binding domain"/>
    <property type="match status" value="1"/>
</dbReference>
<feature type="domain" description="Thiamine pyrophosphate enzyme N-terminal TPP-binding" evidence="9">
    <location>
        <begin position="12"/>
        <end position="123"/>
    </location>
</feature>
<dbReference type="InterPro" id="IPR029035">
    <property type="entry name" value="DHS-like_NAD/FAD-binding_dom"/>
</dbReference>
<dbReference type="RefSeq" id="WP_188648686.1">
    <property type="nucleotide sequence ID" value="NZ_BMHQ01000012.1"/>
</dbReference>
<comment type="cofactor">
    <cofactor evidence="7">
        <name>Mg(2+)</name>
        <dbReference type="ChEBI" id="CHEBI:18420"/>
    </cofactor>
    <cofactor evidence="7">
        <name>Mn(2+)</name>
        <dbReference type="ChEBI" id="CHEBI:29035"/>
    </cofactor>
</comment>
<comment type="function">
    <text evidence="7">Catalyzes the thiamine diphosphate-dependent decarboxylation of 2-oxoglutarate and the subsequent addition of the resulting succinic semialdehyde-thiamine pyrophosphate anion to isochorismate to yield 2-succinyl-5-enolpyruvyl-6-hydroxy-3-cyclohexene-1-carboxylate (SEPHCHC).</text>
</comment>
<dbReference type="HAMAP" id="MF_01659">
    <property type="entry name" value="MenD"/>
    <property type="match status" value="1"/>
</dbReference>
<accession>A0A8J2Y9L1</accession>
<reference evidence="11" key="1">
    <citation type="journal article" date="2014" name="Int. J. Syst. Evol. Microbiol.">
        <title>Complete genome sequence of Corynebacterium casei LMG S-19264T (=DSM 44701T), isolated from a smear-ripened cheese.</title>
        <authorList>
            <consortium name="US DOE Joint Genome Institute (JGI-PGF)"/>
            <person name="Walter F."/>
            <person name="Albersmeier A."/>
            <person name="Kalinowski J."/>
            <person name="Ruckert C."/>
        </authorList>
    </citation>
    <scope>NUCLEOTIDE SEQUENCE</scope>
    <source>
        <strain evidence="11">CGMCC 1.15179</strain>
    </source>
</reference>
<dbReference type="Pfam" id="PF02775">
    <property type="entry name" value="TPP_enzyme_C"/>
    <property type="match status" value="1"/>
</dbReference>
<evidence type="ECO:0000256" key="3">
    <source>
        <dbReference type="ARBA" id="ARBA00022723"/>
    </source>
</evidence>
<reference evidence="11" key="2">
    <citation type="submission" date="2020-09" db="EMBL/GenBank/DDBJ databases">
        <authorList>
            <person name="Sun Q."/>
            <person name="Zhou Y."/>
        </authorList>
    </citation>
    <scope>NUCLEOTIDE SEQUENCE</scope>
    <source>
        <strain evidence="11">CGMCC 1.15179</strain>
    </source>
</reference>
<comment type="caution">
    <text evidence="11">The sequence shown here is derived from an EMBL/GenBank/DDBJ whole genome shotgun (WGS) entry which is preliminary data.</text>
</comment>
<dbReference type="UniPathway" id="UPA01057">
    <property type="reaction ID" value="UER00164"/>
</dbReference>
<dbReference type="Gene3D" id="3.40.50.970">
    <property type="match status" value="2"/>
</dbReference>
<comment type="similarity">
    <text evidence="7">Belongs to the TPP enzyme family. MenD subfamily.</text>
</comment>
<keyword evidence="6 7" id="KW-0464">Manganese</keyword>
<keyword evidence="4 7" id="KW-0460">Magnesium</keyword>
<keyword evidence="12" id="KW-1185">Reference proteome</keyword>
<dbReference type="AlphaFoldDB" id="A0A8J2Y9L1"/>
<dbReference type="InterPro" id="IPR011766">
    <property type="entry name" value="TPP_enzyme_TPP-bd"/>
</dbReference>
<dbReference type="InterPro" id="IPR032264">
    <property type="entry name" value="MenD_middle"/>
</dbReference>
<dbReference type="CDD" id="cd07037">
    <property type="entry name" value="TPP_PYR_MenD"/>
    <property type="match status" value="1"/>
</dbReference>
<dbReference type="PANTHER" id="PTHR42916">
    <property type="entry name" value="2-SUCCINYL-5-ENOLPYRUVYL-6-HYDROXY-3-CYCLOHEXENE-1-CARBOXYLATE SYNTHASE"/>
    <property type="match status" value="1"/>
</dbReference>
<name>A0A8J2Y9L1_9BACL</name>
<evidence type="ECO:0000256" key="4">
    <source>
        <dbReference type="ARBA" id="ARBA00022842"/>
    </source>
</evidence>
<comment type="subunit">
    <text evidence="7">Homodimer.</text>
</comment>
<dbReference type="SUPFAM" id="SSF52518">
    <property type="entry name" value="Thiamin diphosphate-binding fold (THDP-binding)"/>
    <property type="match status" value="2"/>
</dbReference>
<dbReference type="InterPro" id="IPR004433">
    <property type="entry name" value="MenaQ_synth_MenD"/>
</dbReference>
<evidence type="ECO:0000256" key="2">
    <source>
        <dbReference type="ARBA" id="ARBA00022679"/>
    </source>
</evidence>
<feature type="domain" description="Thiamine pyrophosphate enzyme TPP-binding" evidence="8">
    <location>
        <begin position="442"/>
        <end position="556"/>
    </location>
</feature>
<comment type="catalytic activity">
    <reaction evidence="7">
        <text>isochorismate + 2-oxoglutarate + H(+) = 5-enolpyruvoyl-6-hydroxy-2-succinyl-cyclohex-3-ene-1-carboxylate + CO2</text>
        <dbReference type="Rhea" id="RHEA:25593"/>
        <dbReference type="ChEBI" id="CHEBI:15378"/>
        <dbReference type="ChEBI" id="CHEBI:16526"/>
        <dbReference type="ChEBI" id="CHEBI:16810"/>
        <dbReference type="ChEBI" id="CHEBI:29780"/>
        <dbReference type="ChEBI" id="CHEBI:58818"/>
        <dbReference type="EC" id="2.2.1.9"/>
    </reaction>
</comment>
<evidence type="ECO:0000256" key="7">
    <source>
        <dbReference type="HAMAP-Rule" id="MF_01659"/>
    </source>
</evidence>
<evidence type="ECO:0000259" key="10">
    <source>
        <dbReference type="Pfam" id="PF16582"/>
    </source>
</evidence>
<keyword evidence="3 7" id="KW-0479">Metal-binding</keyword>
<dbReference type="SUPFAM" id="SSF52467">
    <property type="entry name" value="DHS-like NAD/FAD-binding domain"/>
    <property type="match status" value="1"/>
</dbReference>